<dbReference type="OrthoDB" id="3480230at2"/>
<name>A0A1H1M5H8_9ACTN</name>
<dbReference type="RefSeq" id="WP_091409846.1">
    <property type="nucleotide sequence ID" value="NZ_LT629749.1"/>
</dbReference>
<sequence>MAKYDAIKDFLASKSVIVDLSMTELLNPIPGGLPESAYMWEALWSNDDPTHPQSKVVGRRWLCSTPGPEPARRALRCSLVPSSPAEQLVVSPRGIAPAACRPSALEGAERAEVGRVLRRGL</sequence>
<organism evidence="1 2">
    <name type="scientific">Friedmanniella luteola</name>
    <dbReference type="NCBI Taxonomy" id="546871"/>
    <lineage>
        <taxon>Bacteria</taxon>
        <taxon>Bacillati</taxon>
        <taxon>Actinomycetota</taxon>
        <taxon>Actinomycetes</taxon>
        <taxon>Propionibacteriales</taxon>
        <taxon>Nocardioidaceae</taxon>
        <taxon>Friedmanniella</taxon>
    </lineage>
</organism>
<accession>A0A1H1M5H8</accession>
<reference evidence="1 2" key="1">
    <citation type="submission" date="2016-10" db="EMBL/GenBank/DDBJ databases">
        <authorList>
            <person name="de Groot N.N."/>
        </authorList>
    </citation>
    <scope>NUCLEOTIDE SEQUENCE [LARGE SCALE GENOMIC DNA]</scope>
    <source>
        <strain evidence="1 2">DSM 21741</strain>
    </source>
</reference>
<evidence type="ECO:0000313" key="1">
    <source>
        <dbReference type="EMBL" id="SDR82043.1"/>
    </source>
</evidence>
<gene>
    <name evidence="1" type="ORF">SAMN04488543_0551</name>
</gene>
<protein>
    <submittedName>
        <fullName evidence="1">Uncharacterized protein</fullName>
    </submittedName>
</protein>
<evidence type="ECO:0000313" key="2">
    <source>
        <dbReference type="Proteomes" id="UP000199092"/>
    </source>
</evidence>
<dbReference type="AlphaFoldDB" id="A0A1H1M5H8"/>
<keyword evidence="2" id="KW-1185">Reference proteome</keyword>
<dbReference type="Proteomes" id="UP000199092">
    <property type="component" value="Chromosome I"/>
</dbReference>
<proteinExistence type="predicted"/>
<dbReference type="EMBL" id="LT629749">
    <property type="protein sequence ID" value="SDR82043.1"/>
    <property type="molecule type" value="Genomic_DNA"/>
</dbReference>